<reference evidence="11 12" key="1">
    <citation type="submission" date="2024-05" db="EMBL/GenBank/DDBJ databases">
        <authorList>
            <person name="Wallberg A."/>
        </authorList>
    </citation>
    <scope>NUCLEOTIDE SEQUENCE [LARGE SCALE GENOMIC DNA]</scope>
</reference>
<name>A0AAV2R698_MEGNR</name>
<dbReference type="SUPFAM" id="SSF57903">
    <property type="entry name" value="FYVE/PHD zinc finger"/>
    <property type="match status" value="1"/>
</dbReference>
<dbReference type="InterPro" id="IPR019786">
    <property type="entry name" value="Zinc_finger_PHD-type_CS"/>
</dbReference>
<gene>
    <name evidence="11" type="ORF">MNOR_LOCUS21335</name>
</gene>
<evidence type="ECO:0000256" key="8">
    <source>
        <dbReference type="PROSITE-ProRule" id="PRU00146"/>
    </source>
</evidence>
<feature type="region of interest" description="Disordered" evidence="9">
    <location>
        <begin position="1"/>
        <end position="48"/>
    </location>
</feature>
<organism evidence="11 12">
    <name type="scientific">Meganyctiphanes norvegica</name>
    <name type="common">Northern krill</name>
    <name type="synonym">Thysanopoda norvegica</name>
    <dbReference type="NCBI Taxonomy" id="48144"/>
    <lineage>
        <taxon>Eukaryota</taxon>
        <taxon>Metazoa</taxon>
        <taxon>Ecdysozoa</taxon>
        <taxon>Arthropoda</taxon>
        <taxon>Crustacea</taxon>
        <taxon>Multicrustacea</taxon>
        <taxon>Malacostraca</taxon>
        <taxon>Eumalacostraca</taxon>
        <taxon>Eucarida</taxon>
        <taxon>Euphausiacea</taxon>
        <taxon>Euphausiidae</taxon>
        <taxon>Meganyctiphanes</taxon>
    </lineage>
</organism>
<dbReference type="PANTHER" id="PTHR13793">
    <property type="entry name" value="PHD FINGER PROTEINS"/>
    <property type="match status" value="1"/>
</dbReference>
<feature type="compositionally biased region" description="Basic residues" evidence="9">
    <location>
        <begin position="1"/>
        <end position="10"/>
    </location>
</feature>
<comment type="similarity">
    <text evidence="5">Belongs to the JADE family.</text>
</comment>
<dbReference type="PANTHER" id="PTHR13793:SF160">
    <property type="entry name" value="PHD FINGER PROTEIN RHINOCEROS"/>
    <property type="match status" value="1"/>
</dbReference>
<feature type="region of interest" description="Disordered" evidence="9">
    <location>
        <begin position="108"/>
        <end position="130"/>
    </location>
</feature>
<accession>A0AAV2R698</accession>
<evidence type="ECO:0000256" key="3">
    <source>
        <dbReference type="ARBA" id="ARBA00022771"/>
    </source>
</evidence>
<dbReference type="CDD" id="cd15573">
    <property type="entry name" value="PHD_JADE"/>
    <property type="match status" value="1"/>
</dbReference>
<evidence type="ECO:0000313" key="12">
    <source>
        <dbReference type="Proteomes" id="UP001497623"/>
    </source>
</evidence>
<dbReference type="Proteomes" id="UP001497623">
    <property type="component" value="Unassembled WGS sequence"/>
</dbReference>
<dbReference type="Pfam" id="PF10513">
    <property type="entry name" value="EPL1"/>
    <property type="match status" value="1"/>
</dbReference>
<evidence type="ECO:0000259" key="10">
    <source>
        <dbReference type="PROSITE" id="PS50016"/>
    </source>
</evidence>
<protein>
    <recommendedName>
        <fullName evidence="7">PHD finger protein rhinoceros</fullName>
    </recommendedName>
</protein>
<comment type="caution">
    <text evidence="11">The sequence shown here is derived from an EMBL/GenBank/DDBJ whole genome shotgun (WGS) entry which is preliminary data.</text>
</comment>
<dbReference type="GO" id="GO:0006357">
    <property type="term" value="P:regulation of transcription by RNA polymerase II"/>
    <property type="evidence" value="ECO:0007669"/>
    <property type="project" value="TreeGrafter"/>
</dbReference>
<dbReference type="PROSITE" id="PS01359">
    <property type="entry name" value="ZF_PHD_1"/>
    <property type="match status" value="1"/>
</dbReference>
<proteinExistence type="inferred from homology"/>
<dbReference type="GO" id="GO:0008270">
    <property type="term" value="F:zinc ion binding"/>
    <property type="evidence" value="ECO:0007669"/>
    <property type="project" value="UniProtKB-KW"/>
</dbReference>
<evidence type="ECO:0000256" key="4">
    <source>
        <dbReference type="ARBA" id="ARBA00022833"/>
    </source>
</evidence>
<evidence type="ECO:0000256" key="5">
    <source>
        <dbReference type="ARBA" id="ARBA00038371"/>
    </source>
</evidence>
<dbReference type="SMART" id="SM00249">
    <property type="entry name" value="PHD"/>
    <property type="match status" value="1"/>
</dbReference>
<dbReference type="InterPro" id="IPR019787">
    <property type="entry name" value="Znf_PHD-finger"/>
</dbReference>
<sequence length="310" mass="35010">MSGRTNKRQLSKAGGGSLEGSSAAARKKRRINEANSSDDEERSVWTPKHLGDLRAYNRSASEAPAELFRKDLISAMKLPDNEPLASDDYWGILDPWKQEWERGVQVPVNPDSLPQPAVSQPVQNPLPRKDTNTFRLTKDKFIRVTHNDFFSNEQHILSNLPTKAEKMCRYDMDDLDDKWITAYNGERARMGAAPVPQLIFETIIEHLEETCWENIHKLLKTEESQNMEFDEDVICDVCRSPDSEEGNEMVFCDSCNICVHQACYGITAIPSGSWLCRTCSVAIKPDCVLCPNKGLSGACTENKTKWPKIE</sequence>
<evidence type="ECO:0000256" key="1">
    <source>
        <dbReference type="ARBA" id="ARBA00022723"/>
    </source>
</evidence>
<dbReference type="InterPro" id="IPR011011">
    <property type="entry name" value="Znf_FYVE_PHD"/>
</dbReference>
<dbReference type="Pfam" id="PF13831">
    <property type="entry name" value="PHD_2"/>
    <property type="match status" value="1"/>
</dbReference>
<keyword evidence="12" id="KW-1185">Reference proteome</keyword>
<dbReference type="InterPro" id="IPR001965">
    <property type="entry name" value="Znf_PHD"/>
</dbReference>
<feature type="non-terminal residue" evidence="11">
    <location>
        <position position="310"/>
    </location>
</feature>
<dbReference type="EMBL" id="CAXKWB010017115">
    <property type="protein sequence ID" value="CAL4118005.1"/>
    <property type="molecule type" value="Genomic_DNA"/>
</dbReference>
<keyword evidence="2" id="KW-0677">Repeat</keyword>
<keyword evidence="3 8" id="KW-0863">Zinc-finger</keyword>
<keyword evidence="4" id="KW-0862">Zinc</keyword>
<dbReference type="AlphaFoldDB" id="A0AAV2R698"/>
<evidence type="ECO:0000256" key="2">
    <source>
        <dbReference type="ARBA" id="ARBA00022737"/>
    </source>
</evidence>
<dbReference type="Gene3D" id="3.30.40.10">
    <property type="entry name" value="Zinc/RING finger domain, C3HC4 (zinc finger)"/>
    <property type="match status" value="1"/>
</dbReference>
<dbReference type="PROSITE" id="PS50016">
    <property type="entry name" value="ZF_PHD_2"/>
    <property type="match status" value="1"/>
</dbReference>
<evidence type="ECO:0000256" key="9">
    <source>
        <dbReference type="SAM" id="MobiDB-lite"/>
    </source>
</evidence>
<dbReference type="InterPro" id="IPR050701">
    <property type="entry name" value="Histone_Mod_Regulator"/>
</dbReference>
<evidence type="ECO:0000313" key="11">
    <source>
        <dbReference type="EMBL" id="CAL4118005.1"/>
    </source>
</evidence>
<keyword evidence="1" id="KW-0479">Metal-binding</keyword>
<comment type="function">
    <text evidence="6">May function as a negative regulator of the EGFR/Ras/MAPK signaling pathway during eye development.</text>
</comment>
<evidence type="ECO:0000256" key="7">
    <source>
        <dbReference type="ARBA" id="ARBA00068706"/>
    </source>
</evidence>
<feature type="domain" description="PHD-type" evidence="10">
    <location>
        <begin position="232"/>
        <end position="282"/>
    </location>
</feature>
<dbReference type="InterPro" id="IPR013083">
    <property type="entry name" value="Znf_RING/FYVE/PHD"/>
</dbReference>
<evidence type="ECO:0000256" key="6">
    <source>
        <dbReference type="ARBA" id="ARBA00055261"/>
    </source>
</evidence>
<dbReference type="InterPro" id="IPR019542">
    <property type="entry name" value="Enhancer_polycomb-like_N"/>
</dbReference>
<dbReference type="FunFam" id="3.30.40.10:FF:000004">
    <property type="entry name" value="Jade family PHD finger 2"/>
    <property type="match status" value="1"/>
</dbReference>